<name>A0A0C5B231_ASF</name>
<gene>
    <name evidence="2" type="primary">MGF 505-9R</name>
</gene>
<proteinExistence type="inferred from homology"/>
<comment type="similarity">
    <text evidence="1">Belongs to the asfivirus MGF 505 family.</text>
</comment>
<organismHost>
    <name type="scientific">Phacochoerus aethiopicus</name>
    <name type="common">Warthog</name>
    <dbReference type="NCBI Taxonomy" id="85517"/>
</organismHost>
<reference evidence="2 3" key="1">
    <citation type="journal article" date="2015" name="Virus Genes">
        <title>Comparative analysis of the complete genome sequences of Kenyan African swine fever virus isolates within p72 genotypes IX and X.</title>
        <authorList>
            <person name="Bishop R.P."/>
            <person name="Fleischauer C."/>
            <person name="de Villiers E.P."/>
            <person name="Okoth E.A."/>
            <person name="Arias M."/>
            <person name="Gallardo C."/>
            <person name="Upton C."/>
        </authorList>
    </citation>
    <scope>NUCLEOTIDE SEQUENCE [LARGE SCALE GENOMIC DNA]</scope>
    <source>
        <strain evidence="2">Ken05/Tk1</strain>
    </source>
</reference>
<dbReference type="Proteomes" id="UP000105860">
    <property type="component" value="Segment"/>
</dbReference>
<dbReference type="Pfam" id="PF03158">
    <property type="entry name" value="DUF249"/>
    <property type="match status" value="1"/>
</dbReference>
<dbReference type="GeneID" id="41901571"/>
<sequence length="508" mass="59761">MFSLQDLCRKNLFTPLEPLGKHVVQRLGLYWEGHGSLKRMGHCFVCVDQIHILSINLAIKIAAAEGNEEIVKLLLLWGGNLHYAIIGALESRQYELILIYENQIGDYHDILSLIRDPVIYERCHELNVTCTFQCLFQHAIRHNMVSILQKYREDLANNRRMIQLLYEMACRLQNYDIITWIARNWHVYNIEAIFSIAFIRKDLTLYSLGYMFLLDRMSIEDRNFKSIITRHLEYAAKKGLFDFVLESLKYGGQVDTVLFQAVKYNHRKILAYFIHETPRKTVEKLLLHAVESRASKKTMNLLLSSLNYSIHSIIKKLLYAVVKHKYMLVIKLLLARPKKKLNLVDAVLYRLVKHSTNAEIVKFMNEFSVSPERVIKVAARLMRVDLIKKISKDVWENKLERIKHLKQIVYTMKHRNGKNLLMYNIYNVTGYTYMNIKEAFNLTKFYAVHNATCLFKEMCKNCFVHDLIQLRELLEDCLHIANKHAYIQIAEAANEYIKYIDDIYISLK</sequence>
<organismHost>
    <name type="scientific">Phacochoerus africanus</name>
    <name type="common">Warthog</name>
    <dbReference type="NCBI Taxonomy" id="41426"/>
</organismHost>
<accession>A0A0C5B231</accession>
<evidence type="ECO:0000313" key="2">
    <source>
        <dbReference type="EMBL" id="AJL34046.1"/>
    </source>
</evidence>
<organism evidence="2 3">
    <name type="scientific">African swine fever virus</name>
    <name type="common">ASFV</name>
    <dbReference type="NCBI Taxonomy" id="10497"/>
    <lineage>
        <taxon>Viruses</taxon>
        <taxon>Varidnaviria</taxon>
        <taxon>Bamfordvirae</taxon>
        <taxon>Nucleocytoviricota</taxon>
        <taxon>Pokkesviricetes</taxon>
        <taxon>Asfuvirales</taxon>
        <taxon>Asfarviridae</taxon>
        <taxon>Asfivirus</taxon>
        <taxon>Asfivirus haemorrhagiae</taxon>
    </lineage>
</organism>
<organismHost>
    <name type="scientific">Ornithodoros moubata</name>
    <name type="common">Soft tick</name>
    <name type="synonym">Argasid tick</name>
    <dbReference type="NCBI Taxonomy" id="6938"/>
</organismHost>
<organismHost>
    <name type="scientific">Sus scrofa</name>
    <name type="common">Pig</name>
    <dbReference type="NCBI Taxonomy" id="9823"/>
</organismHost>
<dbReference type="InterPro" id="IPR004858">
    <property type="entry name" value="MGF_505"/>
</dbReference>
<evidence type="ECO:0000256" key="1">
    <source>
        <dbReference type="ARBA" id="ARBA00005608"/>
    </source>
</evidence>
<evidence type="ECO:0000313" key="3">
    <source>
        <dbReference type="Proteomes" id="UP000105860"/>
    </source>
</evidence>
<protein>
    <submittedName>
        <fullName evidence="2">MGF 505-9R</fullName>
    </submittedName>
</protein>
<organismHost>
    <name type="scientific">Ornithodoros</name>
    <name type="common">relapsing fever ticks</name>
    <dbReference type="NCBI Taxonomy" id="6937"/>
</organismHost>
<dbReference type="EMBL" id="KM111294">
    <property type="protein sequence ID" value="AJL34046.1"/>
    <property type="molecule type" value="Genomic_DNA"/>
</dbReference>
<organismHost>
    <name type="scientific">Potamochoerus larvatus</name>
    <name type="common">Bushpig</name>
    <dbReference type="NCBI Taxonomy" id="273792"/>
</organismHost>
<dbReference type="RefSeq" id="YP_009702766.1">
    <property type="nucleotide sequence ID" value="NC_044945.1"/>
</dbReference>
<dbReference type="KEGG" id="vg:41901571"/>